<dbReference type="HAMAP" id="MF_01337_B">
    <property type="entry name" value="Ribosomal_uL18_B"/>
    <property type="match status" value="1"/>
</dbReference>
<dbReference type="PANTHER" id="PTHR12899">
    <property type="entry name" value="39S RIBOSOMAL PROTEIN L18, MITOCHONDRIAL"/>
    <property type="match status" value="1"/>
</dbReference>
<dbReference type="CDD" id="cd00432">
    <property type="entry name" value="Ribosomal_L18_L5e"/>
    <property type="match status" value="1"/>
</dbReference>
<comment type="similarity">
    <text evidence="1 7">Belongs to the universal ribosomal protein uL18 family.</text>
</comment>
<dbReference type="AlphaFoldDB" id="A0A067WCM5"/>
<evidence type="ECO:0000313" key="8">
    <source>
        <dbReference type="EMBL" id="KEC54533.1"/>
    </source>
</evidence>
<dbReference type="PATRIC" id="fig|1134510.3.peg.1289"/>
<dbReference type="SUPFAM" id="SSF53137">
    <property type="entry name" value="Translational machinery components"/>
    <property type="match status" value="1"/>
</dbReference>
<evidence type="ECO:0000256" key="5">
    <source>
        <dbReference type="ARBA" id="ARBA00023274"/>
    </source>
</evidence>
<keyword evidence="5 7" id="KW-0687">Ribonucleoprotein</keyword>
<dbReference type="NCBIfam" id="TIGR00060">
    <property type="entry name" value="L18_bact"/>
    <property type="match status" value="1"/>
</dbReference>
<name>A0A067WCM5_9HYPH</name>
<dbReference type="eggNOG" id="COG0256">
    <property type="taxonomic scope" value="Bacteria"/>
</dbReference>
<comment type="function">
    <text evidence="7">This is one of the proteins that bind and probably mediate the attachment of the 5S RNA into the large ribosomal subunit, where it forms part of the central protuberance.</text>
</comment>
<dbReference type="STRING" id="1134510.O9A_01147"/>
<gene>
    <name evidence="7" type="primary">rplR</name>
    <name evidence="8" type="ORF">O9A_01147</name>
</gene>
<dbReference type="InterPro" id="IPR005484">
    <property type="entry name" value="Ribosomal_uL18_bac/plant/anim"/>
</dbReference>
<evidence type="ECO:0000256" key="2">
    <source>
        <dbReference type="ARBA" id="ARBA00022730"/>
    </source>
</evidence>
<dbReference type="GO" id="GO:0022625">
    <property type="term" value="C:cytosolic large ribosomal subunit"/>
    <property type="evidence" value="ECO:0007669"/>
    <property type="project" value="TreeGrafter"/>
</dbReference>
<dbReference type="InterPro" id="IPR004389">
    <property type="entry name" value="Ribosomal_uL18_bac-type"/>
</dbReference>
<accession>A0A067WCM5</accession>
<dbReference type="GO" id="GO:0008097">
    <property type="term" value="F:5S rRNA binding"/>
    <property type="evidence" value="ECO:0007669"/>
    <property type="project" value="TreeGrafter"/>
</dbReference>
<dbReference type="HOGENOM" id="CLU_098841_0_1_5"/>
<keyword evidence="2 7" id="KW-0699">rRNA-binding</keyword>
<evidence type="ECO:0000256" key="1">
    <source>
        <dbReference type="ARBA" id="ARBA00007116"/>
    </source>
</evidence>
<dbReference type="InterPro" id="IPR057268">
    <property type="entry name" value="Ribosomal_L18"/>
</dbReference>
<reference evidence="8 9" key="1">
    <citation type="submission" date="2012-04" db="EMBL/GenBank/DDBJ databases">
        <title>The Genome Sequence of Bartonella koehlerae C-29.</title>
        <authorList>
            <consortium name="The Broad Institute Genome Sequencing Platform"/>
            <consortium name="The Broad Institute Genome Sequencing Center for Infectious Disease"/>
            <person name="Feldgarden M."/>
            <person name="Kirby J."/>
            <person name="Kosoy M."/>
            <person name="Birtles R."/>
            <person name="Probert W.S."/>
            <person name="Chiaraviglio L."/>
            <person name="Walker B."/>
            <person name="Young S.K."/>
            <person name="Zeng Q."/>
            <person name="Gargeya S."/>
            <person name="Fitzgerald M."/>
            <person name="Haas B."/>
            <person name="Abouelleil A."/>
            <person name="Alvarado L."/>
            <person name="Arachchi H.M."/>
            <person name="Berlin A.M."/>
            <person name="Chapman S.B."/>
            <person name="Goldberg J."/>
            <person name="Griggs A."/>
            <person name="Gujja S."/>
            <person name="Hansen M."/>
            <person name="Howarth C."/>
            <person name="Imamovic A."/>
            <person name="Larimer J."/>
            <person name="McCowen C."/>
            <person name="Montmayeur A."/>
            <person name="Murphy C."/>
            <person name="Neiman D."/>
            <person name="Pearson M."/>
            <person name="Priest M."/>
            <person name="Roberts A."/>
            <person name="Saif S."/>
            <person name="Shea T."/>
            <person name="Sisk P."/>
            <person name="Sykes S."/>
            <person name="Wortman J."/>
            <person name="Nusbaum C."/>
            <person name="Birren B."/>
        </authorList>
    </citation>
    <scope>NUCLEOTIDE SEQUENCE [LARGE SCALE GENOMIC DNA]</scope>
    <source>
        <strain evidence="8 9">C-29</strain>
    </source>
</reference>
<evidence type="ECO:0000313" key="9">
    <source>
        <dbReference type="Proteomes" id="UP000027015"/>
    </source>
</evidence>
<evidence type="ECO:0000256" key="7">
    <source>
        <dbReference type="HAMAP-Rule" id="MF_01337"/>
    </source>
</evidence>
<keyword evidence="4 7" id="KW-0689">Ribosomal protein</keyword>
<keyword evidence="9" id="KW-1185">Reference proteome</keyword>
<keyword evidence="3 7" id="KW-0694">RNA-binding</keyword>
<dbReference type="GO" id="GO:0006412">
    <property type="term" value="P:translation"/>
    <property type="evidence" value="ECO:0007669"/>
    <property type="project" value="UniProtKB-UniRule"/>
</dbReference>
<protein>
    <recommendedName>
        <fullName evidence="6 7">Large ribosomal subunit protein uL18</fullName>
    </recommendedName>
</protein>
<dbReference type="FunFam" id="3.30.420.100:FF:000001">
    <property type="entry name" value="50S ribosomal protein L18"/>
    <property type="match status" value="1"/>
</dbReference>
<sequence>MVSSKDIIQRRARRVRRRIKMVSSGRPRFSVYRSNQNIYAQIIDDLHGYTLVSASTLDGDLRKSLKNGSDKEAAFAVGKLIAERAKKAGVNEVVFDRGAYLYHGRVKALAEAAREGGLNF</sequence>
<evidence type="ECO:0000256" key="3">
    <source>
        <dbReference type="ARBA" id="ARBA00022884"/>
    </source>
</evidence>
<comment type="subunit">
    <text evidence="7">Part of the 50S ribosomal subunit; part of the 5S rRNA/L5/L18/L25 subcomplex. Contacts the 5S and 23S rRNAs.</text>
</comment>
<proteinExistence type="inferred from homology"/>
<comment type="caution">
    <text evidence="8">The sequence shown here is derived from an EMBL/GenBank/DDBJ whole genome shotgun (WGS) entry which is preliminary data.</text>
</comment>
<dbReference type="Gene3D" id="3.30.420.100">
    <property type="match status" value="1"/>
</dbReference>
<dbReference type="EMBL" id="AHPL01000010">
    <property type="protein sequence ID" value="KEC54533.1"/>
    <property type="molecule type" value="Genomic_DNA"/>
</dbReference>
<dbReference type="Proteomes" id="UP000027015">
    <property type="component" value="Unassembled WGS sequence"/>
</dbReference>
<evidence type="ECO:0000256" key="6">
    <source>
        <dbReference type="ARBA" id="ARBA00035197"/>
    </source>
</evidence>
<dbReference type="Pfam" id="PF00861">
    <property type="entry name" value="Ribosomal_L18p"/>
    <property type="match status" value="1"/>
</dbReference>
<dbReference type="OrthoDB" id="9810939at2"/>
<evidence type="ECO:0000256" key="4">
    <source>
        <dbReference type="ARBA" id="ARBA00022980"/>
    </source>
</evidence>
<dbReference type="GO" id="GO:0003735">
    <property type="term" value="F:structural constituent of ribosome"/>
    <property type="evidence" value="ECO:0007669"/>
    <property type="project" value="InterPro"/>
</dbReference>
<organism evidence="8 9">
    <name type="scientific">Bartonella koehlerae C-29</name>
    <dbReference type="NCBI Taxonomy" id="1134510"/>
    <lineage>
        <taxon>Bacteria</taxon>
        <taxon>Pseudomonadati</taxon>
        <taxon>Pseudomonadota</taxon>
        <taxon>Alphaproteobacteria</taxon>
        <taxon>Hyphomicrobiales</taxon>
        <taxon>Bartonellaceae</taxon>
        <taxon>Bartonella</taxon>
    </lineage>
</organism>
<dbReference type="RefSeq" id="WP_034459560.1">
    <property type="nucleotide sequence ID" value="NZ_CADEAH010000013.1"/>
</dbReference>
<dbReference type="PANTHER" id="PTHR12899:SF3">
    <property type="entry name" value="LARGE RIBOSOMAL SUBUNIT PROTEIN UL18M"/>
    <property type="match status" value="1"/>
</dbReference>